<organism evidence="2 3">
    <name type="scientific">Fusarium sarcochroum</name>
    <dbReference type="NCBI Taxonomy" id="1208366"/>
    <lineage>
        <taxon>Eukaryota</taxon>
        <taxon>Fungi</taxon>
        <taxon>Dikarya</taxon>
        <taxon>Ascomycota</taxon>
        <taxon>Pezizomycotina</taxon>
        <taxon>Sordariomycetes</taxon>
        <taxon>Hypocreomycetidae</taxon>
        <taxon>Hypocreales</taxon>
        <taxon>Nectriaceae</taxon>
        <taxon>Fusarium</taxon>
        <taxon>Fusarium lateritium species complex</taxon>
    </lineage>
</organism>
<dbReference type="SUPFAM" id="SSF55874">
    <property type="entry name" value="ATPase domain of HSP90 chaperone/DNA topoisomerase II/histidine kinase"/>
    <property type="match status" value="1"/>
</dbReference>
<evidence type="ECO:0000313" key="3">
    <source>
        <dbReference type="Proteomes" id="UP000622797"/>
    </source>
</evidence>
<name>A0A8H4U7Q2_9HYPO</name>
<dbReference type="InterPro" id="IPR036890">
    <property type="entry name" value="HATPase_C_sf"/>
</dbReference>
<protein>
    <submittedName>
        <fullName evidence="2">Uncharacterized protein</fullName>
    </submittedName>
</protein>
<dbReference type="Proteomes" id="UP000622797">
    <property type="component" value="Unassembled WGS sequence"/>
</dbReference>
<proteinExistence type="predicted"/>
<feature type="region of interest" description="Disordered" evidence="1">
    <location>
        <begin position="1075"/>
        <end position="1134"/>
    </location>
</feature>
<accession>A0A8H4U7Q2</accession>
<gene>
    <name evidence="2" type="ORF">FSARC_1958</name>
</gene>
<dbReference type="PANTHER" id="PTHR32387:SF0">
    <property type="entry name" value="PROTEIN NO VEIN"/>
    <property type="match status" value="1"/>
</dbReference>
<feature type="compositionally biased region" description="Polar residues" evidence="1">
    <location>
        <begin position="1109"/>
        <end position="1120"/>
    </location>
</feature>
<dbReference type="PANTHER" id="PTHR32387">
    <property type="entry name" value="WU:FJ29H11"/>
    <property type="match status" value="1"/>
</dbReference>
<dbReference type="InterPro" id="IPR052957">
    <property type="entry name" value="Auxin_embryo_med"/>
</dbReference>
<dbReference type="OrthoDB" id="1262810at2759"/>
<feature type="compositionally biased region" description="Acidic residues" evidence="1">
    <location>
        <begin position="1078"/>
        <end position="1101"/>
    </location>
</feature>
<comment type="caution">
    <text evidence="2">The sequence shown here is derived from an EMBL/GenBank/DDBJ whole genome shotgun (WGS) entry which is preliminary data.</text>
</comment>
<reference evidence="2" key="1">
    <citation type="journal article" date="2020" name="BMC Genomics">
        <title>Correction to: Identification and distribution of gene clusters required for synthesis of sphingolipid metabolism inhibitors in diverse species of the filamentous fungus Fusarium.</title>
        <authorList>
            <person name="Kim H.S."/>
            <person name="Lohmar J.M."/>
            <person name="Busman M."/>
            <person name="Brown D.W."/>
            <person name="Naumann T.A."/>
            <person name="Divon H.H."/>
            <person name="Lysoe E."/>
            <person name="Uhlig S."/>
            <person name="Proctor R.H."/>
        </authorList>
    </citation>
    <scope>NUCLEOTIDE SEQUENCE</scope>
    <source>
        <strain evidence="2">NRRL 20472</strain>
    </source>
</reference>
<sequence length="1404" mass="159240">MATAQEAKEIVRGLTGKAAKRRYGGGPRFAFELLRNSEDKPFTKATAEGSPPFISFKIYPNRIIVDCNEDGLTKSDLEAICTVGKNTDSTNETGFRSVFTVASRVHIQSGNFSFELQHDNIDADAGMMRPVWITPAGALPSPLTRMTLYLHDQDDEEDTKQLKKIISTEFGDLLETSLLFLRKLQKIMVEFYDGNGMLDRSKQFCKQQIDEYRISLETTSIKAGAEMIQDQLYHVTNHQATGLNPGINNGSSTADVVLAFPLSSDYKPLVDHRKQQIFALSPIRTSDYTFHIHSDFDVNTSERDIITTSGRNLSIRLGIRDAIYRAILQLCEHPTLGYDWPLFLPSPGDSSDDFWSILNQSIKRVVEDNHILRSHKWNSLYRLSGLSYLPDFAKDKHGKPLLDGPLLDAAISPNYSATAISILENYGLKCATYSKFLSWLSYDLDSGYSSMCGKDKSTEWHTDMARTLLTINEAKHRSDVFLGLLHHLWVYEMMKVLKSPALITRIQNLPAKHLCGVNFATKLQDTWLPFKDLKCTVEQYMEHPGHFPFLIVEDGTAWNLFIKWNFLSEHFSVGKDNDLYFLLEILRGIKRSCPGPPSGRQSQKVLDLYVAISSKLDMSGNPESMQQKIRDVFDDAVILAPYEKEPMWTSLSSCLWAAPSDMVTADSLQVLYKKQNLSKEDLESIEILFRKTLGIRDATMNDLLGELDMLRGADREDLPRILDLYEYLDEKIAASADMRTAFEASPLIFVEQKGVSGWYTTSECLWSSTITVRGKVTLDETYSKLKDFFVNKLGVVSLTPRMVYDELRKSSPSNIKETKMALFASNEFLETAPIYLDPEPVRKAKVFPVRNPDGTSVLSSIDMDFAIGDRDNLRAKFEDKISLLDFELGDVCRLKPLIDWLRLQDRYLSRCVQEDTSISENVELPISSKKRDLKNKAYHIARVAATFNSPRILPNGTLLYDQLRTMRVIEVDQISSVLRISQNGQTFEAKIATASGHIAELDGKLTIYVPTERKAQEICFGSALPRKLATWLMQDLESRDDRNVDIEAVNALTSIFASERCVLDEILEDQGIIHVSFENEDEDETDSDEEDDEDVEDDEEFFNALETGDASSEQGNTPINSLKGDDLSPEPYRGHTETEIGGISWQNHATLQARPGSQNASPALSTHSTVSSLEGTEYRAILDRVIEAARRQNFPCSGTFDFQDLQSALPDVAVNEAQYESYNGLSTILATRSMEQWQRTRRIGAAGQLYVFELLSKLNLPRWNRQSWQSSIRTLTTIHPKYTDLPKSTHKVSDDDVFGDLNYVDIEGRLTEALIDAGLLIRNEWSEKRPKYHIFVWTTTGPRETPIFMKEYQYNEMQHMSFKNNHLEVCLIFRVYFLLDSGKINYSACLDLEQLKNKKILLLK</sequence>
<reference evidence="2" key="2">
    <citation type="submission" date="2020-05" db="EMBL/GenBank/DDBJ databases">
        <authorList>
            <person name="Kim H.-S."/>
            <person name="Proctor R.H."/>
            <person name="Brown D.W."/>
        </authorList>
    </citation>
    <scope>NUCLEOTIDE SEQUENCE</scope>
    <source>
        <strain evidence="2">NRRL 20472</strain>
    </source>
</reference>
<dbReference type="EMBL" id="JABEXW010000101">
    <property type="protein sequence ID" value="KAF4971125.1"/>
    <property type="molecule type" value="Genomic_DNA"/>
</dbReference>
<keyword evidence="3" id="KW-1185">Reference proteome</keyword>
<evidence type="ECO:0000256" key="1">
    <source>
        <dbReference type="SAM" id="MobiDB-lite"/>
    </source>
</evidence>
<evidence type="ECO:0000313" key="2">
    <source>
        <dbReference type="EMBL" id="KAF4971125.1"/>
    </source>
</evidence>